<keyword evidence="3" id="KW-0156">Chromatin regulator</keyword>
<dbReference type="AlphaFoldDB" id="A0A9P6W7P8"/>
<keyword evidence="3" id="KW-0804">Transcription</keyword>
<feature type="region of interest" description="Disordered" evidence="4">
    <location>
        <begin position="411"/>
        <end position="441"/>
    </location>
</feature>
<comment type="subunit">
    <text evidence="3">Component of the SWR1 chromatin-remodeling complex and of the NuA4 histone acetyltransferase complex.</text>
</comment>
<dbReference type="OrthoDB" id="16041at2759"/>
<dbReference type="PANTHER" id="PTHR23195">
    <property type="entry name" value="YEATS DOMAIN"/>
    <property type="match status" value="1"/>
</dbReference>
<evidence type="ECO:0000313" key="7">
    <source>
        <dbReference type="Proteomes" id="UP000777482"/>
    </source>
</evidence>
<dbReference type="EMBL" id="PUHQ01000012">
    <property type="protein sequence ID" value="KAG0664809.1"/>
    <property type="molecule type" value="Genomic_DNA"/>
</dbReference>
<dbReference type="InterPro" id="IPR055129">
    <property type="entry name" value="YEATS_dom"/>
</dbReference>
<dbReference type="GO" id="GO:0006325">
    <property type="term" value="P:chromatin organization"/>
    <property type="evidence" value="ECO:0007669"/>
    <property type="project" value="UniProtKB-KW"/>
</dbReference>
<dbReference type="CDD" id="cd16908">
    <property type="entry name" value="YEATS_Yaf9_like"/>
    <property type="match status" value="1"/>
</dbReference>
<comment type="subcellular location">
    <subcellularLocation>
        <location evidence="3">Nucleus</location>
    </subcellularLocation>
    <subcellularLocation>
        <location evidence="3">Cytoplasm</location>
    </subcellularLocation>
</comment>
<dbReference type="GO" id="GO:0006355">
    <property type="term" value="P:regulation of DNA-templated transcription"/>
    <property type="evidence" value="ECO:0007669"/>
    <property type="project" value="InterPro"/>
</dbReference>
<keyword evidence="3" id="KW-0175">Coiled coil</keyword>
<dbReference type="PROSITE" id="PS51037">
    <property type="entry name" value="YEATS"/>
    <property type="match status" value="1"/>
</dbReference>
<keyword evidence="3" id="KW-0805">Transcription regulation</keyword>
<dbReference type="InterPro" id="IPR038704">
    <property type="entry name" value="YEAST_sf"/>
</dbReference>
<dbReference type="GO" id="GO:0000812">
    <property type="term" value="C:Swr1 complex"/>
    <property type="evidence" value="ECO:0007669"/>
    <property type="project" value="UniProtKB-UniRule"/>
</dbReference>
<feature type="domain" description="YEATS" evidence="5">
    <location>
        <begin position="8"/>
        <end position="197"/>
    </location>
</feature>
<comment type="caution">
    <text evidence="6">The sequence shown here is derived from an EMBL/GenBank/DDBJ whole genome shotgun (WGS) entry which is preliminary data.</text>
</comment>
<protein>
    <recommendedName>
        <fullName evidence="3">Protein AF-9 homolog</fullName>
    </recommendedName>
</protein>
<feature type="coiled-coil region" evidence="3">
    <location>
        <begin position="227"/>
        <end position="275"/>
    </location>
</feature>
<sequence>MASTAQKRVRGVTVSRPIVYGNSCVLLTEEERAGTDHTHRWTVGVRSAASAPYPNQHPNQQIGGADDIRSVPYMIKKVTFKLYETYKNPLRSIEQPPFEVTETGWGEFDIVIKVFFAPESNEKPLTFNHHLKLHPWPVDPILYAQPTATGEPSIPTIPGQPPASLPPPVLSPVHSWQYEELCFNEPTEAFYAVLLEHKPTPLPKSNRFPKLLTHPLSAGGNIGEFSLEMEEEEAARIEKAREKTLAQIEDLRRQLVSHEQELQGVKAEIEQIQKQKATEGDRRYVVVMLLYELFPPPAPSLRFSKLPSTSLREGLTPDTFTAYLHRPAAAGLAGVASTLLSRLKVLAVQTAAENKNGRSVATEDNKAPSFVTNASTIDEERGLLSGRPVGEHEAGIDSHPLGLHRSRAIRNRGPHPRQVNLSVPPQMLSQSVPAHLPHLTW</sequence>
<evidence type="ECO:0000256" key="3">
    <source>
        <dbReference type="RuleBase" id="RU367117"/>
    </source>
</evidence>
<dbReference type="Proteomes" id="UP000777482">
    <property type="component" value="Unassembled WGS sequence"/>
</dbReference>
<dbReference type="Pfam" id="PF03366">
    <property type="entry name" value="YEATS"/>
    <property type="match status" value="1"/>
</dbReference>
<keyword evidence="3" id="KW-0227">DNA damage</keyword>
<keyword evidence="3" id="KW-0010">Activator</keyword>
<evidence type="ECO:0000259" key="5">
    <source>
        <dbReference type="PROSITE" id="PS51037"/>
    </source>
</evidence>
<gene>
    <name evidence="6" type="primary">YAF9_1</name>
    <name evidence="3" type="synonym">YAF9</name>
    <name evidence="6" type="ORF">C6P46_000946</name>
</gene>
<comment type="similarity">
    <text evidence="3">Belongs to the YAF9 family.</text>
</comment>
<reference evidence="6 7" key="1">
    <citation type="submission" date="2020-11" db="EMBL/GenBank/DDBJ databases">
        <title>Kefir isolates.</title>
        <authorList>
            <person name="Marcisauskas S."/>
            <person name="Kim Y."/>
            <person name="Blasche S."/>
        </authorList>
    </citation>
    <scope>NUCLEOTIDE SEQUENCE [LARGE SCALE GENOMIC DNA]</scope>
    <source>
        <strain evidence="6 7">KR</strain>
    </source>
</reference>
<keyword evidence="1 2" id="KW-0539">Nucleus</keyword>
<proteinExistence type="inferred from homology"/>
<comment type="domain">
    <text evidence="3">The coiled-coil domain is required for assembly into the NuA4 complex.</text>
</comment>
<evidence type="ECO:0000256" key="4">
    <source>
        <dbReference type="SAM" id="MobiDB-lite"/>
    </source>
</evidence>
<keyword evidence="3" id="KW-0234">DNA repair</keyword>
<evidence type="ECO:0000256" key="2">
    <source>
        <dbReference type="PROSITE-ProRule" id="PRU00376"/>
    </source>
</evidence>
<dbReference type="Gene3D" id="2.60.40.1970">
    <property type="entry name" value="YEATS domain"/>
    <property type="match status" value="1"/>
</dbReference>
<dbReference type="GO" id="GO:0005737">
    <property type="term" value="C:cytoplasm"/>
    <property type="evidence" value="ECO:0007669"/>
    <property type="project" value="UniProtKB-SubCell"/>
</dbReference>
<dbReference type="GO" id="GO:0006281">
    <property type="term" value="P:DNA repair"/>
    <property type="evidence" value="ECO:0007669"/>
    <property type="project" value="UniProtKB-UniRule"/>
</dbReference>
<evidence type="ECO:0000313" key="6">
    <source>
        <dbReference type="EMBL" id="KAG0664809.1"/>
    </source>
</evidence>
<accession>A0A9P6W7P8</accession>
<keyword evidence="7" id="KW-1185">Reference proteome</keyword>
<comment type="function">
    <text evidence="3">Component of the SWR1 complex which mediates the ATP-dependent exchange of histone H2A for an H2A variant leading to transcriptional regulation of selected genes by chromatin remodeling. Component of the NuA4 histone acetyltransferase complex which is involved in transcriptional activation of selected genes principally by acetylation of nucleosomal histones H4 and H2A. The NuA4 complex is also involved in DNA repair. Yaf9 may also be required for viability in conditions in which the structural integrity of the spindle is compromised.</text>
</comment>
<feature type="compositionally biased region" description="Polar residues" evidence="4">
    <location>
        <begin position="419"/>
        <end position="432"/>
    </location>
</feature>
<name>A0A9P6W7P8_RHOMI</name>
<evidence type="ECO:0000256" key="1">
    <source>
        <dbReference type="ARBA" id="ARBA00023242"/>
    </source>
</evidence>
<dbReference type="InterPro" id="IPR005033">
    <property type="entry name" value="YEATS"/>
</dbReference>
<organism evidence="6 7">
    <name type="scientific">Rhodotorula mucilaginosa</name>
    <name type="common">Yeast</name>
    <name type="synonym">Rhodotorula rubra</name>
    <dbReference type="NCBI Taxonomy" id="5537"/>
    <lineage>
        <taxon>Eukaryota</taxon>
        <taxon>Fungi</taxon>
        <taxon>Dikarya</taxon>
        <taxon>Basidiomycota</taxon>
        <taxon>Pucciniomycotina</taxon>
        <taxon>Microbotryomycetes</taxon>
        <taxon>Sporidiobolales</taxon>
        <taxon>Sporidiobolaceae</taxon>
        <taxon>Rhodotorula</taxon>
    </lineage>
</organism>
<keyword evidence="3" id="KW-0963">Cytoplasm</keyword>
<dbReference type="CDD" id="cd14686">
    <property type="entry name" value="bZIP"/>
    <property type="match status" value="1"/>
</dbReference>